<sequence length="64" mass="7369">MTMQTVGPSGFYNVPATKFLIVSTGALSLLASIFDLKQYFHLQLTPHIIIHYQNDNMEHQNIRY</sequence>
<evidence type="ECO:0000313" key="2">
    <source>
        <dbReference type="EMBL" id="EIE84016.1"/>
    </source>
</evidence>
<gene>
    <name evidence="2" type="ORF">RO3G_08721</name>
</gene>
<dbReference type="OrthoDB" id="272778at2759"/>
<keyword evidence="1" id="KW-0472">Membrane</keyword>
<feature type="transmembrane region" description="Helical" evidence="1">
    <location>
        <begin position="12"/>
        <end position="34"/>
    </location>
</feature>
<dbReference type="RefSeq" id="XP_067519412.1">
    <property type="nucleotide sequence ID" value="XM_067663311.1"/>
</dbReference>
<dbReference type="InParanoid" id="I1C6D6"/>
<keyword evidence="3" id="KW-1185">Reference proteome</keyword>
<organism evidence="2 3">
    <name type="scientific">Rhizopus delemar (strain RA 99-880 / ATCC MYA-4621 / FGSC 9543 / NRRL 43880)</name>
    <name type="common">Mucormycosis agent</name>
    <name type="synonym">Rhizopus arrhizus var. delemar</name>
    <dbReference type="NCBI Taxonomy" id="246409"/>
    <lineage>
        <taxon>Eukaryota</taxon>
        <taxon>Fungi</taxon>
        <taxon>Fungi incertae sedis</taxon>
        <taxon>Mucoromycota</taxon>
        <taxon>Mucoromycotina</taxon>
        <taxon>Mucoromycetes</taxon>
        <taxon>Mucorales</taxon>
        <taxon>Mucorineae</taxon>
        <taxon>Rhizopodaceae</taxon>
        <taxon>Rhizopus</taxon>
    </lineage>
</organism>
<evidence type="ECO:0000313" key="3">
    <source>
        <dbReference type="Proteomes" id="UP000009138"/>
    </source>
</evidence>
<protein>
    <submittedName>
        <fullName evidence="2">Uncharacterized protein</fullName>
    </submittedName>
</protein>
<keyword evidence="1" id="KW-1133">Transmembrane helix</keyword>
<dbReference type="AlphaFoldDB" id="I1C6D6"/>
<reference evidence="2 3" key="1">
    <citation type="journal article" date="2009" name="PLoS Genet.">
        <title>Genomic analysis of the basal lineage fungus Rhizopus oryzae reveals a whole-genome duplication.</title>
        <authorList>
            <person name="Ma L.-J."/>
            <person name="Ibrahim A.S."/>
            <person name="Skory C."/>
            <person name="Grabherr M.G."/>
            <person name="Burger G."/>
            <person name="Butler M."/>
            <person name="Elias M."/>
            <person name="Idnurm A."/>
            <person name="Lang B.F."/>
            <person name="Sone T."/>
            <person name="Abe A."/>
            <person name="Calvo S.E."/>
            <person name="Corrochano L.M."/>
            <person name="Engels R."/>
            <person name="Fu J."/>
            <person name="Hansberg W."/>
            <person name="Kim J.-M."/>
            <person name="Kodira C.D."/>
            <person name="Koehrsen M.J."/>
            <person name="Liu B."/>
            <person name="Miranda-Saavedra D."/>
            <person name="O'Leary S."/>
            <person name="Ortiz-Castellanos L."/>
            <person name="Poulter R."/>
            <person name="Rodriguez-Romero J."/>
            <person name="Ruiz-Herrera J."/>
            <person name="Shen Y.-Q."/>
            <person name="Zeng Q."/>
            <person name="Galagan J."/>
            <person name="Birren B.W."/>
            <person name="Cuomo C.A."/>
            <person name="Wickes B.L."/>
        </authorList>
    </citation>
    <scope>NUCLEOTIDE SEQUENCE [LARGE SCALE GENOMIC DNA]</scope>
    <source>
        <strain evidence="3">RA 99-880 / ATCC MYA-4621 / FGSC 9543 / NRRL 43880</strain>
    </source>
</reference>
<dbReference type="eggNOG" id="KOG4463">
    <property type="taxonomic scope" value="Eukaryota"/>
</dbReference>
<evidence type="ECO:0000256" key="1">
    <source>
        <dbReference type="SAM" id="Phobius"/>
    </source>
</evidence>
<accession>I1C6D6</accession>
<dbReference type="GeneID" id="93615692"/>
<proteinExistence type="predicted"/>
<dbReference type="Proteomes" id="UP000009138">
    <property type="component" value="Unassembled WGS sequence"/>
</dbReference>
<name>I1C6D6_RHIO9</name>
<dbReference type="STRING" id="246409.I1C6D6"/>
<dbReference type="EMBL" id="CH476737">
    <property type="protein sequence ID" value="EIE84016.1"/>
    <property type="molecule type" value="Genomic_DNA"/>
</dbReference>
<dbReference type="VEuPathDB" id="FungiDB:RO3G_08721"/>
<keyword evidence="1" id="KW-0812">Transmembrane</keyword>